<proteinExistence type="predicted"/>
<dbReference type="AlphaFoldDB" id="A0A367Z922"/>
<sequence length="216" mass="23567">MLVPSCDGRFLHKSYRPIGGRSLPPAVIAQAVPFIRPGRAGITLVEILVALSIASLIMLPLILLFGVSEKVTYKSINEVVASNLALQKIEELKSRPFAQLRALIEGAAPDPVDGPFSEYKFPLELNGVWNTPGVEYAREAALSFYPNVDPSPGDPDYELQKRRIRIRVTVKFIEKAMGPQAREKQFELATLVADETLGAGLNATFTPSLPTGGPKR</sequence>
<protein>
    <recommendedName>
        <fullName evidence="4">Prepilin-type N-terminal cleavage/methylation domain-containing protein</fullName>
    </recommendedName>
</protein>
<comment type="caution">
    <text evidence="2">The sequence shown here is derived from an EMBL/GenBank/DDBJ whole genome shotgun (WGS) entry which is preliminary data.</text>
</comment>
<keyword evidence="1" id="KW-1133">Transmembrane helix</keyword>
<organism evidence="2 3">
    <name type="scientific">Candidatus Ozemobacter sibiricus</name>
    <dbReference type="NCBI Taxonomy" id="2268124"/>
    <lineage>
        <taxon>Bacteria</taxon>
        <taxon>Candidatus Ozemobacteria</taxon>
        <taxon>Candidatus Ozemobacterales</taxon>
        <taxon>Candidatus Ozemobacteraceae</taxon>
        <taxon>Candidatus Ozemobacter</taxon>
    </lineage>
</organism>
<keyword evidence="1" id="KW-0472">Membrane</keyword>
<gene>
    <name evidence="2" type="ORF">OZSIB_0105</name>
</gene>
<evidence type="ECO:0000256" key="1">
    <source>
        <dbReference type="SAM" id="Phobius"/>
    </source>
</evidence>
<dbReference type="InterPro" id="IPR012902">
    <property type="entry name" value="N_methyl_site"/>
</dbReference>
<reference evidence="2 3" key="1">
    <citation type="submission" date="2018-05" db="EMBL/GenBank/DDBJ databases">
        <title>A metagenomic window into the 2 km-deep terrestrial subsurface aquifer revealed taxonomically and functionally diverse microbial community comprising novel uncultured bacterial lineages.</title>
        <authorList>
            <person name="Kadnikov V.V."/>
            <person name="Mardanov A.V."/>
            <person name="Beletsky A.V."/>
            <person name="Banks D."/>
            <person name="Pimenov N.V."/>
            <person name="Frank Y.A."/>
            <person name="Karnachuk O.V."/>
            <person name="Ravin N.V."/>
        </authorList>
    </citation>
    <scope>NUCLEOTIDE SEQUENCE [LARGE SCALE GENOMIC DNA]</scope>
    <source>
        <strain evidence="2">BY5</strain>
    </source>
</reference>
<evidence type="ECO:0008006" key="4">
    <source>
        <dbReference type="Google" id="ProtNLM"/>
    </source>
</evidence>
<dbReference type="Proteomes" id="UP000252355">
    <property type="component" value="Unassembled WGS sequence"/>
</dbReference>
<dbReference type="Pfam" id="PF07963">
    <property type="entry name" value="N_methyl"/>
    <property type="match status" value="1"/>
</dbReference>
<accession>A0A367Z922</accession>
<evidence type="ECO:0000313" key="2">
    <source>
        <dbReference type="EMBL" id="RCK74618.1"/>
    </source>
</evidence>
<keyword evidence="1" id="KW-0812">Transmembrane</keyword>
<feature type="transmembrane region" description="Helical" evidence="1">
    <location>
        <begin position="47"/>
        <end position="67"/>
    </location>
</feature>
<dbReference type="EMBL" id="QOQW01000043">
    <property type="protein sequence ID" value="RCK74618.1"/>
    <property type="molecule type" value="Genomic_DNA"/>
</dbReference>
<name>A0A367Z922_9BACT</name>
<evidence type="ECO:0000313" key="3">
    <source>
        <dbReference type="Proteomes" id="UP000252355"/>
    </source>
</evidence>